<evidence type="ECO:0000313" key="3">
    <source>
        <dbReference type="Proteomes" id="UP000305067"/>
    </source>
</evidence>
<protein>
    <submittedName>
        <fullName evidence="2">Uncharacterized protein</fullName>
    </submittedName>
</protein>
<gene>
    <name evidence="2" type="ORF">BDV98DRAFT_570855</name>
</gene>
<organism evidence="2 3">
    <name type="scientific">Pterulicium gracile</name>
    <dbReference type="NCBI Taxonomy" id="1884261"/>
    <lineage>
        <taxon>Eukaryota</taxon>
        <taxon>Fungi</taxon>
        <taxon>Dikarya</taxon>
        <taxon>Basidiomycota</taxon>
        <taxon>Agaricomycotina</taxon>
        <taxon>Agaricomycetes</taxon>
        <taxon>Agaricomycetidae</taxon>
        <taxon>Agaricales</taxon>
        <taxon>Pleurotineae</taxon>
        <taxon>Pterulaceae</taxon>
        <taxon>Pterulicium</taxon>
    </lineage>
</organism>
<evidence type="ECO:0000256" key="1">
    <source>
        <dbReference type="SAM" id="MobiDB-lite"/>
    </source>
</evidence>
<evidence type="ECO:0000313" key="2">
    <source>
        <dbReference type="EMBL" id="TFK99796.1"/>
    </source>
</evidence>
<dbReference type="Proteomes" id="UP000305067">
    <property type="component" value="Unassembled WGS sequence"/>
</dbReference>
<dbReference type="EMBL" id="ML178832">
    <property type="protein sequence ID" value="TFK99796.1"/>
    <property type="molecule type" value="Genomic_DNA"/>
</dbReference>
<name>A0A5C3QE25_9AGAR</name>
<dbReference type="AlphaFoldDB" id="A0A5C3QE25"/>
<keyword evidence="3" id="KW-1185">Reference proteome</keyword>
<feature type="compositionally biased region" description="Basic and acidic residues" evidence="1">
    <location>
        <begin position="75"/>
        <end position="88"/>
    </location>
</feature>
<feature type="compositionally biased region" description="Polar residues" evidence="1">
    <location>
        <begin position="44"/>
        <end position="67"/>
    </location>
</feature>
<feature type="region of interest" description="Disordered" evidence="1">
    <location>
        <begin position="25"/>
        <end position="92"/>
    </location>
</feature>
<reference evidence="2 3" key="1">
    <citation type="journal article" date="2019" name="Nat. Ecol. Evol.">
        <title>Megaphylogeny resolves global patterns of mushroom evolution.</title>
        <authorList>
            <person name="Varga T."/>
            <person name="Krizsan K."/>
            <person name="Foldi C."/>
            <person name="Dima B."/>
            <person name="Sanchez-Garcia M."/>
            <person name="Sanchez-Ramirez S."/>
            <person name="Szollosi G.J."/>
            <person name="Szarkandi J.G."/>
            <person name="Papp V."/>
            <person name="Albert L."/>
            <person name="Andreopoulos W."/>
            <person name="Angelini C."/>
            <person name="Antonin V."/>
            <person name="Barry K.W."/>
            <person name="Bougher N.L."/>
            <person name="Buchanan P."/>
            <person name="Buyck B."/>
            <person name="Bense V."/>
            <person name="Catcheside P."/>
            <person name="Chovatia M."/>
            <person name="Cooper J."/>
            <person name="Damon W."/>
            <person name="Desjardin D."/>
            <person name="Finy P."/>
            <person name="Geml J."/>
            <person name="Haridas S."/>
            <person name="Hughes K."/>
            <person name="Justo A."/>
            <person name="Karasinski D."/>
            <person name="Kautmanova I."/>
            <person name="Kiss B."/>
            <person name="Kocsube S."/>
            <person name="Kotiranta H."/>
            <person name="LaButti K.M."/>
            <person name="Lechner B.E."/>
            <person name="Liimatainen K."/>
            <person name="Lipzen A."/>
            <person name="Lukacs Z."/>
            <person name="Mihaltcheva S."/>
            <person name="Morgado L.N."/>
            <person name="Niskanen T."/>
            <person name="Noordeloos M.E."/>
            <person name="Ohm R.A."/>
            <person name="Ortiz-Santana B."/>
            <person name="Ovrebo C."/>
            <person name="Racz N."/>
            <person name="Riley R."/>
            <person name="Savchenko A."/>
            <person name="Shiryaev A."/>
            <person name="Soop K."/>
            <person name="Spirin V."/>
            <person name="Szebenyi C."/>
            <person name="Tomsovsky M."/>
            <person name="Tulloss R.E."/>
            <person name="Uehling J."/>
            <person name="Grigoriev I.V."/>
            <person name="Vagvolgyi C."/>
            <person name="Papp T."/>
            <person name="Martin F.M."/>
            <person name="Miettinen O."/>
            <person name="Hibbett D.S."/>
            <person name="Nagy L.G."/>
        </authorList>
    </citation>
    <scope>NUCLEOTIDE SEQUENCE [LARGE SCALE GENOMIC DNA]</scope>
    <source>
        <strain evidence="2 3">CBS 309.79</strain>
    </source>
</reference>
<proteinExistence type="predicted"/>
<accession>A0A5C3QE25</accession>
<sequence>MGKQVVNRSRQGAQSWFVRSIDGVSREERNSRRVSASKRMKCRSNLSSRGQTTSFPSWIRSRSNTLSRGGRPRMYSKDIRRSTSEDCSGKSAQKVPNDLKGVMLNLLVYRWVSVVFQGVLATMVVKAFEVAKPSAMSPRKLRRYKAGVDILVRRFDVAADCSRVYSRSLDITIGWLQRSSSPADDQPPPSHSGLGLSASVRVRCSTTRQGKSKRLATLPVIASVLSFGASTNVRYLVLTGHDASLCHMPGLREQRRDVNLGNT</sequence>